<dbReference type="AlphaFoldDB" id="A0A919EDY3"/>
<dbReference type="RefSeq" id="WP_190130826.1">
    <property type="nucleotide sequence ID" value="NZ_BNBD01000007.1"/>
</dbReference>
<evidence type="ECO:0000313" key="2">
    <source>
        <dbReference type="Proteomes" id="UP000638313"/>
    </source>
</evidence>
<dbReference type="EMBL" id="BNBD01000007">
    <property type="protein sequence ID" value="GHF52951.1"/>
    <property type="molecule type" value="Genomic_DNA"/>
</dbReference>
<proteinExistence type="predicted"/>
<sequence>MGTIGIRYEATVRPSPLPVTLGVSLDGSSVRGRVEDVGDFTVLLTPSGDKVPEEILSAIAYPVAQTLGVLLPPLAHQLIDGHTFTLATVPEVTHDLGGEKVTVSLDDLELTQHDGMVRLSASPRLS</sequence>
<reference evidence="1" key="1">
    <citation type="journal article" date="2014" name="Int. J. Syst. Evol. Microbiol.">
        <title>Complete genome sequence of Corynebacterium casei LMG S-19264T (=DSM 44701T), isolated from a smear-ripened cheese.</title>
        <authorList>
            <consortium name="US DOE Joint Genome Institute (JGI-PGF)"/>
            <person name="Walter F."/>
            <person name="Albersmeier A."/>
            <person name="Kalinowski J."/>
            <person name="Ruckert C."/>
        </authorList>
    </citation>
    <scope>NUCLEOTIDE SEQUENCE</scope>
    <source>
        <strain evidence="1">JCM 4059</strain>
    </source>
</reference>
<evidence type="ECO:0000313" key="1">
    <source>
        <dbReference type="EMBL" id="GHF52951.1"/>
    </source>
</evidence>
<reference evidence="1" key="2">
    <citation type="submission" date="2020-09" db="EMBL/GenBank/DDBJ databases">
        <authorList>
            <person name="Sun Q."/>
            <person name="Ohkuma M."/>
        </authorList>
    </citation>
    <scope>NUCLEOTIDE SEQUENCE</scope>
    <source>
        <strain evidence="1">JCM 4059</strain>
    </source>
</reference>
<name>A0A919EDY3_9ACTN</name>
<gene>
    <name evidence="1" type="ORF">GCM10010218_38010</name>
</gene>
<protein>
    <submittedName>
        <fullName evidence="1">Uncharacterized protein</fullName>
    </submittedName>
</protein>
<accession>A0A919EDY3</accession>
<keyword evidence="2" id="KW-1185">Reference proteome</keyword>
<dbReference type="Proteomes" id="UP000638313">
    <property type="component" value="Unassembled WGS sequence"/>
</dbReference>
<comment type="caution">
    <text evidence="1">The sequence shown here is derived from an EMBL/GenBank/DDBJ whole genome shotgun (WGS) entry which is preliminary data.</text>
</comment>
<organism evidence="1 2">
    <name type="scientific">Streptomyces mashuensis</name>
    <dbReference type="NCBI Taxonomy" id="33904"/>
    <lineage>
        <taxon>Bacteria</taxon>
        <taxon>Bacillati</taxon>
        <taxon>Actinomycetota</taxon>
        <taxon>Actinomycetes</taxon>
        <taxon>Kitasatosporales</taxon>
        <taxon>Streptomycetaceae</taxon>
        <taxon>Streptomyces</taxon>
    </lineage>
</organism>